<accession>A0A1H6W8H1</accession>
<evidence type="ECO:0000256" key="1">
    <source>
        <dbReference type="SAM" id="Phobius"/>
    </source>
</evidence>
<keyword evidence="1" id="KW-0472">Membrane</keyword>
<sequence>MVLLLILLLVSLNLGGALSLALQFGRGELGAALGSLALLTLLNGLGFWSLRGR</sequence>
<dbReference type="AlphaFoldDB" id="A0A1H6W8H1"/>
<evidence type="ECO:0000313" key="3">
    <source>
        <dbReference type="Proteomes" id="UP000199223"/>
    </source>
</evidence>
<dbReference type="Proteomes" id="UP000199223">
    <property type="component" value="Unassembled WGS sequence"/>
</dbReference>
<organism evidence="2 3">
    <name type="scientific">Deinococcus reticulitermitis</name>
    <dbReference type="NCBI Taxonomy" id="856736"/>
    <lineage>
        <taxon>Bacteria</taxon>
        <taxon>Thermotogati</taxon>
        <taxon>Deinococcota</taxon>
        <taxon>Deinococci</taxon>
        <taxon>Deinococcales</taxon>
        <taxon>Deinococcaceae</taxon>
        <taxon>Deinococcus</taxon>
    </lineage>
</organism>
<name>A0A1H6W8H1_9DEIO</name>
<dbReference type="EMBL" id="FNZA01000004">
    <property type="protein sequence ID" value="SEJ10357.1"/>
    <property type="molecule type" value="Genomic_DNA"/>
</dbReference>
<proteinExistence type="predicted"/>
<keyword evidence="3" id="KW-1185">Reference proteome</keyword>
<dbReference type="STRING" id="856736.SAMN04488058_1048"/>
<keyword evidence="1" id="KW-1133">Transmembrane helix</keyword>
<feature type="transmembrane region" description="Helical" evidence="1">
    <location>
        <begin position="31"/>
        <end position="50"/>
    </location>
</feature>
<gene>
    <name evidence="2" type="ORF">SAMN04488058_1048</name>
</gene>
<protein>
    <submittedName>
        <fullName evidence="2">Uncharacterized protein</fullName>
    </submittedName>
</protein>
<reference evidence="3" key="1">
    <citation type="submission" date="2016-10" db="EMBL/GenBank/DDBJ databases">
        <authorList>
            <person name="Varghese N."/>
            <person name="Submissions S."/>
        </authorList>
    </citation>
    <scope>NUCLEOTIDE SEQUENCE [LARGE SCALE GENOMIC DNA]</scope>
    <source>
        <strain evidence="3">CGMCC 1.10218</strain>
    </source>
</reference>
<dbReference type="RefSeq" id="WP_177183064.1">
    <property type="nucleotide sequence ID" value="NZ_FNZA01000004.1"/>
</dbReference>
<evidence type="ECO:0000313" key="2">
    <source>
        <dbReference type="EMBL" id="SEJ10357.1"/>
    </source>
</evidence>
<keyword evidence="1" id="KW-0812">Transmembrane</keyword>